<dbReference type="SUPFAM" id="SSF56672">
    <property type="entry name" value="DNA/RNA polymerases"/>
    <property type="match status" value="1"/>
</dbReference>
<feature type="region of interest" description="Disordered" evidence="1">
    <location>
        <begin position="135"/>
        <end position="166"/>
    </location>
</feature>
<keyword evidence="4" id="KW-0808">Transferase</keyword>
<sequence length="642" mass="70907">MATRSRPTSRTRSPINQGELEPHLPTAPYVELGEVSLNGSQASSLASLAKLSTLSGKWKKSKKQGLRPAPILRTSLKPSILSRMGLEASNFMGPGPRRYKTPGREATPRPLSKANPVGLTSRVSFWPEPSKGLPAFAQPTPVQAVPPRVPSPPTSPRLQSPIGTPAPPTGSKVLSFLLMNMKDSAGAWAHPHLDQLGSHQAIIQTVEGFKVEFLAAFGDPDATRAAERKITSLTQSGTCADYITKFRTLAMELDWNDAALRGQFARGLHWEVSQQIATQEHRPRTLLELQNAALVIDNALRKERASHPPRDNKPSKQFNPARGTKERNCRRAAGACIKCSKMGHKFAECRTGWKATPVEDKGKAKETAKTGKDSEYQSGKEKTSGTPRSPDRLRHHLIFPSPTHRQGTPPPTNRSPLSRTVTMLNGSSPQAGKIWKKANLTFSFDGKRMTKTFLICNTGSHTAILGLKWLNAHNPEIDWNSRTLSFPHTPPEHAAIAEEEEADKDPLKGVPPNTTHTPSMTDAKSATLKDWLRDKLKAGKIRPSKLSIIDYCCLNNRTKKNVYPLPCPDNLMAQLRGAKVFTKLDLRWGYNNVRVKEGNKWKTAFQTKYGLYESLVMTFGLTNAPAAFQHFMNELFKDLLDG</sequence>
<feature type="region of interest" description="Disordered" evidence="1">
    <location>
        <begin position="302"/>
        <end position="327"/>
    </location>
</feature>
<feature type="compositionally biased region" description="Polar residues" evidence="1">
    <location>
        <begin position="512"/>
        <end position="522"/>
    </location>
</feature>
<name>A0A8H7M399_9AGAM</name>
<dbReference type="EMBL" id="JACYCF010000023">
    <property type="protein sequence ID" value="KAF8750021.1"/>
    <property type="molecule type" value="Genomic_DNA"/>
</dbReference>
<protein>
    <submittedName>
        <fullName evidence="4">Reverse transcriptase-rnase h-integrase</fullName>
    </submittedName>
</protein>
<dbReference type="InterPro" id="IPR000477">
    <property type="entry name" value="RT_dom"/>
</dbReference>
<dbReference type="Proteomes" id="UP000614334">
    <property type="component" value="Unassembled WGS sequence"/>
</dbReference>
<feature type="region of interest" description="Disordered" evidence="1">
    <location>
        <begin position="1"/>
        <end position="26"/>
    </location>
</feature>
<dbReference type="Pfam" id="PF00078">
    <property type="entry name" value="RVT_1"/>
    <property type="match status" value="1"/>
</dbReference>
<feature type="compositionally biased region" description="Basic and acidic residues" evidence="1">
    <location>
        <begin position="302"/>
        <end position="314"/>
    </location>
</feature>
<proteinExistence type="predicted"/>
<keyword evidence="4" id="KW-0695">RNA-directed DNA polymerase</keyword>
<dbReference type="InterPro" id="IPR043128">
    <property type="entry name" value="Rev_trsase/Diguanyl_cyclase"/>
</dbReference>
<gene>
    <name evidence="4" type="ORF">RHS01_09710</name>
</gene>
<feature type="region of interest" description="Disordered" evidence="1">
    <location>
        <begin position="358"/>
        <end position="419"/>
    </location>
</feature>
<accession>A0A8H7M399</accession>
<dbReference type="AlphaFoldDB" id="A0A8H7M399"/>
<dbReference type="Pfam" id="PF03732">
    <property type="entry name" value="Retrotrans_gag"/>
    <property type="match status" value="1"/>
</dbReference>
<dbReference type="Gene3D" id="2.40.70.10">
    <property type="entry name" value="Acid Proteases"/>
    <property type="match status" value="1"/>
</dbReference>
<dbReference type="Gene3D" id="3.30.70.270">
    <property type="match status" value="1"/>
</dbReference>
<organism evidence="4 5">
    <name type="scientific">Rhizoctonia solani</name>
    <dbReference type="NCBI Taxonomy" id="456999"/>
    <lineage>
        <taxon>Eukaryota</taxon>
        <taxon>Fungi</taxon>
        <taxon>Dikarya</taxon>
        <taxon>Basidiomycota</taxon>
        <taxon>Agaricomycotina</taxon>
        <taxon>Agaricomycetes</taxon>
        <taxon>Cantharellales</taxon>
        <taxon>Ceratobasidiaceae</taxon>
        <taxon>Rhizoctonia</taxon>
    </lineage>
</organism>
<evidence type="ECO:0000259" key="2">
    <source>
        <dbReference type="Pfam" id="PF00078"/>
    </source>
</evidence>
<dbReference type="GO" id="GO:0003964">
    <property type="term" value="F:RNA-directed DNA polymerase activity"/>
    <property type="evidence" value="ECO:0007669"/>
    <property type="project" value="UniProtKB-KW"/>
</dbReference>
<evidence type="ECO:0000313" key="5">
    <source>
        <dbReference type="Proteomes" id="UP000614334"/>
    </source>
</evidence>
<evidence type="ECO:0000256" key="1">
    <source>
        <dbReference type="SAM" id="MobiDB-lite"/>
    </source>
</evidence>
<feature type="region of interest" description="Disordered" evidence="1">
    <location>
        <begin position="499"/>
        <end position="522"/>
    </location>
</feature>
<dbReference type="InterPro" id="IPR043502">
    <property type="entry name" value="DNA/RNA_pol_sf"/>
</dbReference>
<keyword evidence="4" id="KW-0548">Nucleotidyltransferase</keyword>
<evidence type="ECO:0000259" key="3">
    <source>
        <dbReference type="Pfam" id="PF03732"/>
    </source>
</evidence>
<comment type="caution">
    <text evidence="4">The sequence shown here is derived from an EMBL/GenBank/DDBJ whole genome shotgun (WGS) entry which is preliminary data.</text>
</comment>
<dbReference type="CDD" id="cd01647">
    <property type="entry name" value="RT_LTR"/>
    <property type="match status" value="1"/>
</dbReference>
<dbReference type="PANTHER" id="PTHR15503">
    <property type="entry name" value="LDOC1 RELATED"/>
    <property type="match status" value="1"/>
</dbReference>
<feature type="compositionally biased region" description="Basic and acidic residues" evidence="1">
    <location>
        <begin position="358"/>
        <end position="383"/>
    </location>
</feature>
<feature type="domain" description="Reverse transcriptase" evidence="2">
    <location>
        <begin position="538"/>
        <end position="640"/>
    </location>
</feature>
<feature type="domain" description="Retrotransposon gag" evidence="3">
    <location>
        <begin position="178"/>
        <end position="269"/>
    </location>
</feature>
<dbReference type="InterPro" id="IPR005162">
    <property type="entry name" value="Retrotrans_gag_dom"/>
</dbReference>
<dbReference type="InterPro" id="IPR032567">
    <property type="entry name" value="RTL1-rel"/>
</dbReference>
<evidence type="ECO:0000313" key="4">
    <source>
        <dbReference type="EMBL" id="KAF8750021.1"/>
    </source>
</evidence>
<feature type="region of interest" description="Disordered" evidence="1">
    <location>
        <begin position="87"/>
        <end position="114"/>
    </location>
</feature>
<dbReference type="PANTHER" id="PTHR15503:SF22">
    <property type="entry name" value="TRANSPOSON TY3-I GAG POLYPROTEIN"/>
    <property type="match status" value="1"/>
</dbReference>
<dbReference type="Gene3D" id="3.10.10.10">
    <property type="entry name" value="HIV Type 1 Reverse Transcriptase, subunit A, domain 1"/>
    <property type="match status" value="1"/>
</dbReference>
<dbReference type="InterPro" id="IPR021109">
    <property type="entry name" value="Peptidase_aspartic_dom_sf"/>
</dbReference>
<reference evidence="4" key="1">
    <citation type="submission" date="2020-09" db="EMBL/GenBank/DDBJ databases">
        <title>Comparative genome analyses of four rice-infecting Rhizoctonia solani isolates reveal extensive enrichment of homogalacturonan modification genes.</title>
        <authorList>
            <person name="Lee D.-Y."/>
            <person name="Jeon J."/>
            <person name="Kim K.-T."/>
            <person name="Cheong K."/>
            <person name="Song H."/>
            <person name="Choi G."/>
            <person name="Ko J."/>
            <person name="Opiyo S.O."/>
            <person name="Zuo S."/>
            <person name="Madhav S."/>
            <person name="Lee Y.-H."/>
            <person name="Wang G.-L."/>
        </authorList>
    </citation>
    <scope>NUCLEOTIDE SEQUENCE</scope>
    <source>
        <strain evidence="4">AG1-IA B2</strain>
    </source>
</reference>
<feature type="compositionally biased region" description="Low complexity" evidence="1">
    <location>
        <begin position="1"/>
        <end position="14"/>
    </location>
</feature>